<dbReference type="PANTHER" id="PTHR44943">
    <property type="entry name" value="CELLULOSE SYNTHASE OPERON PROTEIN C"/>
    <property type="match status" value="1"/>
</dbReference>
<evidence type="ECO:0000256" key="3">
    <source>
        <dbReference type="PROSITE-ProRule" id="PRU00339"/>
    </source>
</evidence>
<dbReference type="InterPro" id="IPR019734">
    <property type="entry name" value="TPR_rpt"/>
</dbReference>
<dbReference type="EMBL" id="GIBP01003732">
    <property type="protein sequence ID" value="NDV32701.1"/>
    <property type="molecule type" value="Transcribed_RNA"/>
</dbReference>
<dbReference type="InterPro" id="IPR051685">
    <property type="entry name" value="Ycf3/AcsC/BcsC/TPR_MFPF"/>
</dbReference>
<dbReference type="SUPFAM" id="SSF48452">
    <property type="entry name" value="TPR-like"/>
    <property type="match status" value="2"/>
</dbReference>
<evidence type="ECO:0000313" key="5">
    <source>
        <dbReference type="EMBL" id="NDV32701.1"/>
    </source>
</evidence>
<evidence type="ECO:0000256" key="1">
    <source>
        <dbReference type="ARBA" id="ARBA00022737"/>
    </source>
</evidence>
<name>A0A6B2L6X8_9EUKA</name>
<keyword evidence="4" id="KW-1133">Transmembrane helix</keyword>
<dbReference type="InterPro" id="IPR011990">
    <property type="entry name" value="TPR-like_helical_dom_sf"/>
</dbReference>
<accession>A0A6B2L6X8</accession>
<proteinExistence type="predicted"/>
<evidence type="ECO:0000256" key="4">
    <source>
        <dbReference type="SAM" id="Phobius"/>
    </source>
</evidence>
<keyword evidence="2 3" id="KW-0802">TPR repeat</keyword>
<dbReference type="SMART" id="SM00028">
    <property type="entry name" value="TPR"/>
    <property type="match status" value="5"/>
</dbReference>
<dbReference type="AlphaFoldDB" id="A0A6B2L6X8"/>
<dbReference type="PROSITE" id="PS50005">
    <property type="entry name" value="TPR"/>
    <property type="match status" value="2"/>
</dbReference>
<dbReference type="PANTHER" id="PTHR44943:SF8">
    <property type="entry name" value="TPR REPEAT-CONTAINING PROTEIN MJ0263"/>
    <property type="match status" value="1"/>
</dbReference>
<feature type="repeat" description="TPR" evidence="3">
    <location>
        <begin position="19"/>
        <end position="52"/>
    </location>
</feature>
<reference evidence="5" key="1">
    <citation type="journal article" date="2020" name="J. Eukaryot. Microbiol.">
        <title>De novo Sequencing, Assembly and Annotation of the Transcriptome for the Free-Living Testate Amoeba Arcella intermedia.</title>
        <authorList>
            <person name="Ribeiro G.M."/>
            <person name="Porfirio-Sousa A.L."/>
            <person name="Maurer-Alcala X.X."/>
            <person name="Katz L.A."/>
            <person name="Lahr D.J.G."/>
        </authorList>
    </citation>
    <scope>NUCLEOTIDE SEQUENCE</scope>
</reference>
<feature type="transmembrane region" description="Helical" evidence="4">
    <location>
        <begin position="326"/>
        <end position="349"/>
    </location>
</feature>
<evidence type="ECO:0000256" key="2">
    <source>
        <dbReference type="ARBA" id="ARBA00022803"/>
    </source>
</evidence>
<protein>
    <submittedName>
        <fullName evidence="5">Uncharacterized protein</fullName>
    </submittedName>
</protein>
<keyword evidence="1" id="KW-0677">Repeat</keyword>
<sequence>MGLPEQALQFYTKAAGADNYAWLNISRLYVKGNKMKEALEACDKFIEVNPSAYAYKEKADLLLRVGSFGEALGWAEKAVEEDEESFYGWAVKMKACLREQYLRCLRKLIVISPEEPTYWWRCAKTLYEIGRKDVALEFLEWVLKLDSRDYKAVHLKGVIFKEGERFEEALGCFIEAAKGYNSDPSLAEQALTLCYLGRSEEAMGMVWMSTDTEDTNVNVGLVYLWNGRFKKAAERFSECMKIAPGNEWAKLGKAFILDFRGDGYTAEGLIGECSQEKVDWFKRRLTQSYTNEKVGNLFKEWVCPRPALQVSLDSHSAKQNNQPTNIYNISLTIISILILFYLITHFYLFGLSFPFLSYKTESLI</sequence>
<organism evidence="5">
    <name type="scientific">Arcella intermedia</name>
    <dbReference type="NCBI Taxonomy" id="1963864"/>
    <lineage>
        <taxon>Eukaryota</taxon>
        <taxon>Amoebozoa</taxon>
        <taxon>Tubulinea</taxon>
        <taxon>Elardia</taxon>
        <taxon>Arcellinida</taxon>
        <taxon>Sphaerothecina</taxon>
        <taxon>Arcellidae</taxon>
        <taxon>Arcella</taxon>
    </lineage>
</organism>
<keyword evidence="4" id="KW-0812">Transmembrane</keyword>
<dbReference type="Gene3D" id="1.25.40.10">
    <property type="entry name" value="Tetratricopeptide repeat domain"/>
    <property type="match status" value="2"/>
</dbReference>
<keyword evidence="4" id="KW-0472">Membrane</keyword>
<dbReference type="Pfam" id="PF13432">
    <property type="entry name" value="TPR_16"/>
    <property type="match status" value="1"/>
</dbReference>
<feature type="repeat" description="TPR" evidence="3">
    <location>
        <begin position="213"/>
        <end position="246"/>
    </location>
</feature>